<comment type="function">
    <text evidence="2">Tetrapolymerization of the monopyrrole PBG into the hydroxymethylbilane pre-uroporphyrinogen in several discrete steps.</text>
</comment>
<dbReference type="OMA" id="LWQANHI"/>
<dbReference type="FunFam" id="3.40.190.10:FF:000101">
    <property type="entry name" value="Porphobilinogen deaminase, chloroplastic"/>
    <property type="match status" value="1"/>
</dbReference>
<dbReference type="FunFam" id="3.40.190.10:FF:000004">
    <property type="entry name" value="Porphobilinogen deaminase"/>
    <property type="match status" value="1"/>
</dbReference>
<dbReference type="GO" id="GO:0006782">
    <property type="term" value="P:protoporphyrinogen IX biosynthetic process"/>
    <property type="evidence" value="ECO:0007669"/>
    <property type="project" value="UniProtKB-UniPathway"/>
</dbReference>
<keyword evidence="12" id="KW-0627">Porphyrin biosynthesis</keyword>
<dbReference type="FunFam" id="3.30.160.40:FF:000001">
    <property type="entry name" value="Porphobilinogen deaminase"/>
    <property type="match status" value="1"/>
</dbReference>
<dbReference type="Gramene" id="ERN14810">
    <property type="protein sequence ID" value="ERN14810"/>
    <property type="gene ID" value="AMTR_s00032p00091590"/>
</dbReference>
<keyword evidence="19" id="KW-1185">Reference proteome</keyword>
<evidence type="ECO:0000256" key="5">
    <source>
        <dbReference type="ARBA" id="ARBA00005173"/>
    </source>
</evidence>
<dbReference type="PANTHER" id="PTHR11557">
    <property type="entry name" value="PORPHOBILINOGEN DEAMINASE"/>
    <property type="match status" value="1"/>
</dbReference>
<keyword evidence="9" id="KW-0934">Plastid</keyword>
<dbReference type="Proteomes" id="UP000017836">
    <property type="component" value="Unassembled WGS sequence"/>
</dbReference>
<dbReference type="AlphaFoldDB" id="U5CXV8"/>
<evidence type="ECO:0000313" key="18">
    <source>
        <dbReference type="EMBL" id="ERN14810.1"/>
    </source>
</evidence>
<evidence type="ECO:0000256" key="4">
    <source>
        <dbReference type="ARBA" id="ARBA00004735"/>
    </source>
</evidence>
<reference evidence="19" key="1">
    <citation type="journal article" date="2013" name="Science">
        <title>The Amborella genome and the evolution of flowering plants.</title>
        <authorList>
            <consortium name="Amborella Genome Project"/>
        </authorList>
    </citation>
    <scope>NUCLEOTIDE SEQUENCE [LARGE SCALE GENOMIC DNA]</scope>
</reference>
<evidence type="ECO:0000256" key="7">
    <source>
        <dbReference type="ARBA" id="ARBA00012655"/>
    </source>
</evidence>
<evidence type="ECO:0000313" key="19">
    <source>
        <dbReference type="Proteomes" id="UP000017836"/>
    </source>
</evidence>
<evidence type="ECO:0000256" key="3">
    <source>
        <dbReference type="ARBA" id="ARBA00004229"/>
    </source>
</evidence>
<evidence type="ECO:0000256" key="11">
    <source>
        <dbReference type="ARBA" id="ARBA00023171"/>
    </source>
</evidence>
<protein>
    <recommendedName>
        <fullName evidence="15">Porphobilinogen deaminase, chloroplastic</fullName>
        <ecNumber evidence="7">2.5.1.61</ecNumber>
    </recommendedName>
    <alternativeName>
        <fullName evidence="14">Hydroxymethylbilane synthase</fullName>
    </alternativeName>
    <alternativeName>
        <fullName evidence="13">Pre-uroporphyrinogen synthase</fullName>
    </alternativeName>
</protein>
<dbReference type="PANTHER" id="PTHR11557:SF0">
    <property type="entry name" value="PORPHOBILINOGEN DEAMINASE"/>
    <property type="match status" value="1"/>
</dbReference>
<dbReference type="GO" id="GO:0009507">
    <property type="term" value="C:chloroplast"/>
    <property type="evidence" value="ECO:0007669"/>
    <property type="project" value="UniProtKB-SubCell"/>
</dbReference>
<dbReference type="GO" id="GO:0005737">
    <property type="term" value="C:cytoplasm"/>
    <property type="evidence" value="ECO:0000318"/>
    <property type="project" value="GO_Central"/>
</dbReference>
<sequence>MDIGLLSSHPIFSPSVPMAPASVSGFGSCPPCLKYPLTSHGRKLLVPRAAVAVENQPQTKVSLVRIGTRGSPLALAQAYETRDKLKATHSELAEDGAIDIIIIKTTGDKILNQPLADIGGKGLFTKEIDEALLKAEIDIAVHSMKDVPTYLPEGTILPCNLPREDVRDAFICLTASSLAELPAGSVVGSASLRRQSQILYRYPSLKVINFRGNVQTRLRKLGEGEVQATLLALAGLKRLDMTEDVTSILSIEEMLPAIAQGAIGIACRTNDDKMANYIASLNHEETRLAVTCERAFLETLDGSCRTPIAGYAHRDKDGYCIFRGLVASPDGTRVLETSRKGNYDIEDMVEMGKDAGKELLSRAGPSFFDCVPKPIMLPPTEYQGFQVCEQNNYSSPPSADGDTKVENGAGLGHKKWLEVWARLGQHYLRARSAVLAPSAQSR</sequence>
<dbReference type="Gene3D" id="3.30.160.40">
    <property type="entry name" value="Porphobilinogen deaminase, C-terminal domain"/>
    <property type="match status" value="1"/>
</dbReference>
<evidence type="ECO:0000256" key="6">
    <source>
        <dbReference type="ARBA" id="ARBA00005638"/>
    </source>
</evidence>
<dbReference type="InterPro" id="IPR000860">
    <property type="entry name" value="HemC"/>
</dbReference>
<comment type="subcellular location">
    <subcellularLocation>
        <location evidence="3">Plastid</location>
        <location evidence="3">Chloroplast</location>
    </subcellularLocation>
</comment>
<dbReference type="InterPro" id="IPR022418">
    <property type="entry name" value="Porphobilinogen_deaminase_C"/>
</dbReference>
<dbReference type="STRING" id="13333.U5CXV8"/>
<dbReference type="GO" id="GO:0006783">
    <property type="term" value="P:heme biosynthetic process"/>
    <property type="evidence" value="ECO:0000318"/>
    <property type="project" value="GO_Central"/>
</dbReference>
<feature type="domain" description="Porphobilinogen deaminase C-terminal" evidence="17">
    <location>
        <begin position="288"/>
        <end position="360"/>
    </location>
</feature>
<comment type="cofactor">
    <cofactor evidence="1">
        <name>dipyrromethane</name>
        <dbReference type="ChEBI" id="CHEBI:60342"/>
    </cofactor>
</comment>
<evidence type="ECO:0000256" key="9">
    <source>
        <dbReference type="ARBA" id="ARBA00022640"/>
    </source>
</evidence>
<dbReference type="SUPFAM" id="SSF54782">
    <property type="entry name" value="Porphobilinogen deaminase (hydroxymethylbilane synthase), C-terminal domain"/>
    <property type="match status" value="1"/>
</dbReference>
<keyword evidence="10" id="KW-0808">Transferase</keyword>
<dbReference type="Gene3D" id="3.40.190.10">
    <property type="entry name" value="Periplasmic binding protein-like II"/>
    <property type="match status" value="2"/>
</dbReference>
<evidence type="ECO:0000256" key="10">
    <source>
        <dbReference type="ARBA" id="ARBA00022679"/>
    </source>
</evidence>
<comment type="pathway">
    <text evidence="4">Porphyrin-containing compound metabolism; protoporphyrin-IX biosynthesis; coproporphyrinogen-III from 5-aminolevulinate: step 2/4.</text>
</comment>
<name>U5CXV8_AMBTC</name>
<proteinExistence type="inferred from homology"/>
<dbReference type="Pfam" id="PF03900">
    <property type="entry name" value="Porphobil_deamC"/>
    <property type="match status" value="1"/>
</dbReference>
<organism evidence="18 19">
    <name type="scientific">Amborella trichopoda</name>
    <dbReference type="NCBI Taxonomy" id="13333"/>
    <lineage>
        <taxon>Eukaryota</taxon>
        <taxon>Viridiplantae</taxon>
        <taxon>Streptophyta</taxon>
        <taxon>Embryophyta</taxon>
        <taxon>Tracheophyta</taxon>
        <taxon>Spermatophyta</taxon>
        <taxon>Magnoliopsida</taxon>
        <taxon>Amborellales</taxon>
        <taxon>Amborellaceae</taxon>
        <taxon>Amborella</taxon>
    </lineage>
</organism>
<dbReference type="EC" id="2.5.1.61" evidence="7"/>
<dbReference type="Pfam" id="PF01379">
    <property type="entry name" value="Porphobil_deam"/>
    <property type="match status" value="1"/>
</dbReference>
<comment type="pathway">
    <text evidence="5">Porphyrin-containing compound metabolism; chlorophyll biosynthesis.</text>
</comment>
<keyword evidence="11" id="KW-0149">Chlorophyll biosynthesis</keyword>
<dbReference type="HAMAP" id="MF_00260">
    <property type="entry name" value="Porphobil_deam"/>
    <property type="match status" value="1"/>
</dbReference>
<evidence type="ECO:0000256" key="8">
    <source>
        <dbReference type="ARBA" id="ARBA00022528"/>
    </source>
</evidence>
<gene>
    <name evidence="18" type="ORF">AMTR_s00032p00091590</name>
</gene>
<dbReference type="CDD" id="cd13648">
    <property type="entry name" value="PBP2_PBGD_1"/>
    <property type="match status" value="1"/>
</dbReference>
<evidence type="ECO:0000256" key="13">
    <source>
        <dbReference type="ARBA" id="ARBA00030685"/>
    </source>
</evidence>
<dbReference type="InterPro" id="IPR022417">
    <property type="entry name" value="Porphobilin_deaminase_N"/>
</dbReference>
<accession>U5CXV8</accession>
<dbReference type="PRINTS" id="PR00151">
    <property type="entry name" value="PORPHBDMNASE"/>
</dbReference>
<dbReference type="InterPro" id="IPR036803">
    <property type="entry name" value="Porphobilinogen_deaminase_C_sf"/>
</dbReference>
<dbReference type="NCBIfam" id="TIGR00212">
    <property type="entry name" value="hemC"/>
    <property type="match status" value="1"/>
</dbReference>
<keyword evidence="8" id="KW-0150">Chloroplast</keyword>
<dbReference type="GO" id="GO:1900865">
    <property type="term" value="P:chloroplast RNA modification"/>
    <property type="evidence" value="ECO:0007669"/>
    <property type="project" value="EnsemblPlants"/>
</dbReference>
<evidence type="ECO:0000256" key="14">
    <source>
        <dbReference type="ARBA" id="ARBA00033064"/>
    </source>
</evidence>
<dbReference type="eggNOG" id="KOG2892">
    <property type="taxonomic scope" value="Eukaryota"/>
</dbReference>
<dbReference type="GO" id="GO:0004418">
    <property type="term" value="F:hydroxymethylbilane synthase activity"/>
    <property type="evidence" value="ECO:0000318"/>
    <property type="project" value="GO_Central"/>
</dbReference>
<feature type="domain" description="Porphobilinogen deaminase N-terminal" evidence="16">
    <location>
        <begin position="64"/>
        <end position="275"/>
    </location>
</feature>
<evidence type="ECO:0000256" key="1">
    <source>
        <dbReference type="ARBA" id="ARBA00001916"/>
    </source>
</evidence>
<evidence type="ECO:0000256" key="12">
    <source>
        <dbReference type="ARBA" id="ARBA00023244"/>
    </source>
</evidence>
<dbReference type="GO" id="GO:0015995">
    <property type="term" value="P:chlorophyll biosynthetic process"/>
    <property type="evidence" value="ECO:0007669"/>
    <property type="project" value="UniProtKB-KW"/>
</dbReference>
<dbReference type="EMBL" id="KI392518">
    <property type="protein sequence ID" value="ERN14810.1"/>
    <property type="molecule type" value="Genomic_DNA"/>
</dbReference>
<dbReference type="HOGENOM" id="CLU_019704_1_2_1"/>
<dbReference type="SUPFAM" id="SSF53850">
    <property type="entry name" value="Periplasmic binding protein-like II"/>
    <property type="match status" value="1"/>
</dbReference>
<dbReference type="InterPro" id="IPR022419">
    <property type="entry name" value="Porphobilin_deaminase_cofac_BS"/>
</dbReference>
<dbReference type="UniPathway" id="UPA00251">
    <property type="reaction ID" value="UER00319"/>
</dbReference>
<evidence type="ECO:0000256" key="15">
    <source>
        <dbReference type="ARBA" id="ARBA00074324"/>
    </source>
</evidence>
<evidence type="ECO:0000259" key="16">
    <source>
        <dbReference type="Pfam" id="PF01379"/>
    </source>
</evidence>
<comment type="similarity">
    <text evidence="6">Belongs to the HMBS family.</text>
</comment>
<evidence type="ECO:0000256" key="2">
    <source>
        <dbReference type="ARBA" id="ARBA00002869"/>
    </source>
</evidence>
<evidence type="ECO:0000259" key="17">
    <source>
        <dbReference type="Pfam" id="PF03900"/>
    </source>
</evidence>
<dbReference type="PROSITE" id="PS00533">
    <property type="entry name" value="PORPHOBILINOGEN_DEAM"/>
    <property type="match status" value="1"/>
</dbReference>